<dbReference type="Gene3D" id="3.20.20.80">
    <property type="entry name" value="Glycosidases"/>
    <property type="match status" value="1"/>
</dbReference>
<proteinExistence type="inferred from homology"/>
<accession>A0A9P0AGJ8</accession>
<reference evidence="8" key="1">
    <citation type="submission" date="2021-12" db="EMBL/GenBank/DDBJ databases">
        <authorList>
            <person name="King R."/>
        </authorList>
    </citation>
    <scope>NUCLEOTIDE SEQUENCE</scope>
</reference>
<dbReference type="InterPro" id="IPR050985">
    <property type="entry name" value="Alpha-glycosidase_related"/>
</dbReference>
<dbReference type="GO" id="GO:0004553">
    <property type="term" value="F:hydrolase activity, hydrolyzing O-glycosyl compounds"/>
    <property type="evidence" value="ECO:0007669"/>
    <property type="project" value="InterPro"/>
</dbReference>
<dbReference type="InterPro" id="IPR000322">
    <property type="entry name" value="Glyco_hydro_31_TIM"/>
</dbReference>
<dbReference type="SUPFAM" id="SSF51011">
    <property type="entry name" value="Glycosyl hydrolase domain"/>
    <property type="match status" value="1"/>
</dbReference>
<evidence type="ECO:0000256" key="4">
    <source>
        <dbReference type="RuleBase" id="RU361185"/>
    </source>
</evidence>
<evidence type="ECO:0000256" key="3">
    <source>
        <dbReference type="ARBA" id="ARBA00023295"/>
    </source>
</evidence>
<evidence type="ECO:0000313" key="8">
    <source>
        <dbReference type="EMBL" id="CAH0390714.1"/>
    </source>
</evidence>
<protein>
    <recommendedName>
        <fullName evidence="10">Myogenesis-regulating glycosidase-like</fullName>
    </recommendedName>
</protein>
<evidence type="ECO:0000256" key="1">
    <source>
        <dbReference type="ARBA" id="ARBA00007806"/>
    </source>
</evidence>
<dbReference type="Gene3D" id="2.60.40.1180">
    <property type="entry name" value="Golgi alpha-mannosidase II"/>
    <property type="match status" value="1"/>
</dbReference>
<evidence type="ECO:0008006" key="10">
    <source>
        <dbReference type="Google" id="ProtNLM"/>
    </source>
</evidence>
<name>A0A9P0AGJ8_BEMTA</name>
<dbReference type="InterPro" id="IPR017853">
    <property type="entry name" value="GH"/>
</dbReference>
<dbReference type="CDD" id="cd06592">
    <property type="entry name" value="GH31_NET37"/>
    <property type="match status" value="1"/>
</dbReference>
<keyword evidence="9" id="KW-1185">Reference proteome</keyword>
<keyword evidence="5" id="KW-0812">Transmembrane</keyword>
<dbReference type="AlphaFoldDB" id="A0A9P0AGJ8"/>
<dbReference type="SUPFAM" id="SSF51445">
    <property type="entry name" value="(Trans)glycosidases"/>
    <property type="match status" value="1"/>
</dbReference>
<organism evidence="8 9">
    <name type="scientific">Bemisia tabaci</name>
    <name type="common">Sweetpotato whitefly</name>
    <name type="synonym">Aleurodes tabaci</name>
    <dbReference type="NCBI Taxonomy" id="7038"/>
    <lineage>
        <taxon>Eukaryota</taxon>
        <taxon>Metazoa</taxon>
        <taxon>Ecdysozoa</taxon>
        <taxon>Arthropoda</taxon>
        <taxon>Hexapoda</taxon>
        <taxon>Insecta</taxon>
        <taxon>Pterygota</taxon>
        <taxon>Neoptera</taxon>
        <taxon>Paraneoptera</taxon>
        <taxon>Hemiptera</taxon>
        <taxon>Sternorrhyncha</taxon>
        <taxon>Aleyrodoidea</taxon>
        <taxon>Aleyrodidae</taxon>
        <taxon>Aleyrodinae</taxon>
        <taxon>Bemisia</taxon>
    </lineage>
</organism>
<evidence type="ECO:0000313" key="9">
    <source>
        <dbReference type="Proteomes" id="UP001152759"/>
    </source>
</evidence>
<keyword evidence="3 4" id="KW-0326">Glycosidase</keyword>
<dbReference type="Pfam" id="PF21365">
    <property type="entry name" value="Glyco_hydro_31_3rd"/>
    <property type="match status" value="1"/>
</dbReference>
<evidence type="ECO:0000256" key="5">
    <source>
        <dbReference type="SAM" id="Phobius"/>
    </source>
</evidence>
<dbReference type="EMBL" id="OU963866">
    <property type="protein sequence ID" value="CAH0390714.1"/>
    <property type="molecule type" value="Genomic_DNA"/>
</dbReference>
<feature type="transmembrane region" description="Helical" evidence="5">
    <location>
        <begin position="671"/>
        <end position="692"/>
    </location>
</feature>
<dbReference type="InterPro" id="IPR013780">
    <property type="entry name" value="Glyco_hydro_b"/>
</dbReference>
<feature type="domain" description="Glycosyl hydrolase family 31 C-terminal" evidence="7">
    <location>
        <begin position="583"/>
        <end position="667"/>
    </location>
</feature>
<dbReference type="InterPro" id="IPR048395">
    <property type="entry name" value="Glyco_hydro_31_C"/>
</dbReference>
<evidence type="ECO:0000256" key="2">
    <source>
        <dbReference type="ARBA" id="ARBA00022801"/>
    </source>
</evidence>
<comment type="similarity">
    <text evidence="1 4">Belongs to the glycosyl hydrolase 31 family.</text>
</comment>
<dbReference type="GO" id="GO:0005975">
    <property type="term" value="P:carbohydrate metabolic process"/>
    <property type="evidence" value="ECO:0007669"/>
    <property type="project" value="InterPro"/>
</dbReference>
<keyword evidence="5" id="KW-0472">Membrane</keyword>
<feature type="domain" description="Glycoside hydrolase family 31 TIM barrel" evidence="6">
    <location>
        <begin position="278"/>
        <end position="426"/>
    </location>
</feature>
<keyword evidence="5" id="KW-1133">Transmembrane helix</keyword>
<dbReference type="PANTHER" id="PTHR43053:SF4">
    <property type="entry name" value="MYOGENESIS-REGULATING GLYCOSIDASE"/>
    <property type="match status" value="1"/>
</dbReference>
<sequence>MKKINIGPSAAVSGGSLSHTMPLVRVFVVVCVTVLLADTISASPFDNIKVDNFKIKLSDGALRARLDNPSYLTMNNQDLTGETQLPIELGVQLPSRGIDLNNAKNLGANKLGFGEHTTLELKNTEGEERCVEVEWSSTENHPLEDCFVMKPHSWYGGAEQTDQYWPIEQAVFKDYSYVTKETHSMAIAEPYWLNSDGFMIYVDKVVPLFIDQNHHRKDSFCLIAKHAPPYLRKGGPTLKYTMCKFENPRKAHEYAIHKFLGKPTDIPDTTIIEHPIWSTWAKYKININEAVVMEYAKEIRDNGFNNSQLEIDDLWETCYGSLQFNKTTFPNMKRLVDQLRGMGFRTTIWVHPFINLDCEVHKEAQEKGYFVKNIDGNTTTNWWNGVGSYIDATNPAAAEWYRKRLQNVLDTSGIDSFKFDAGESSWVPQIPVLNGPELEQPEIIVQKYVELAAKFGSMVEVRAAKRTQHLPIFVRMIDRESLWGYKHLGLHSVITATFQMNLNGYPFVLPDMVGGNAYNGDKVTKEMFIRYLQTNVFLPAIQFSIPPWDYDKETVQLSKKYTSLHYEYAGTIVALMKKAVQTGQPINTPIWWVDPTNKEAHGINSEYMLGEDILVAPIVEQGAVSRDIYLPKGQWRDEAKADRPVHTGPVWLRNYPAPLDTLPYFTRVSSGAGQISVAILLLVGISSLLTIFR</sequence>
<dbReference type="PANTHER" id="PTHR43053">
    <property type="entry name" value="GLYCOSIDASE FAMILY 31"/>
    <property type="match status" value="1"/>
</dbReference>
<gene>
    <name evidence="8" type="ORF">BEMITA_LOCUS9416</name>
</gene>
<keyword evidence="2 4" id="KW-0378">Hydrolase</keyword>
<evidence type="ECO:0000259" key="7">
    <source>
        <dbReference type="Pfam" id="PF21365"/>
    </source>
</evidence>
<evidence type="ECO:0000259" key="6">
    <source>
        <dbReference type="Pfam" id="PF01055"/>
    </source>
</evidence>
<dbReference type="Proteomes" id="UP001152759">
    <property type="component" value="Chromosome 5"/>
</dbReference>
<dbReference type="Pfam" id="PF01055">
    <property type="entry name" value="Glyco_hydro_31_2nd"/>
    <property type="match status" value="1"/>
</dbReference>